<dbReference type="CDD" id="cd09272">
    <property type="entry name" value="RNase_HI_RT_Ty1"/>
    <property type="match status" value="1"/>
</dbReference>
<dbReference type="AlphaFoldDB" id="A0A2K1K6L6"/>
<dbReference type="STRING" id="3218.A0A2K1K6L6"/>
<dbReference type="EnsemblPlants" id="Pp3c8_8640V3.1">
    <property type="protein sequence ID" value="Pp3c8_8640V3.1"/>
    <property type="gene ID" value="Pp3c8_8640"/>
</dbReference>
<dbReference type="PANTHER" id="PTHR11439">
    <property type="entry name" value="GAG-POL-RELATED RETROTRANSPOSON"/>
    <property type="match status" value="1"/>
</dbReference>
<dbReference type="InterPro" id="IPR025724">
    <property type="entry name" value="GAG-pre-integrase_dom"/>
</dbReference>
<sequence length="291" mass="33035">MTDQIHWFVNYKPLPSDATWTLKTLAGHRSYVTSAGDIKILVQLPHCTEVHSLEQVLYMLGFGRNLFSLTKVARKYKIFTFCKDDTCELLQDNNLIMTGRMLHGSYLLDFTVLLPPTIASYLASFGNVPSSNELQVLRTWHLRLGHLHHDMICKMAANGLVHGLRLKMTKFLMLCSGCAYGKSHRISFPKNVNRLRATQPRITLDFKLVFSGTTSPTLLTAFADADYAADLDDRKCRSGYILFLNRGPISWGSEKQACLIDSTTYSKYVACYMTTKEIIWCRRLLADLGYP</sequence>
<accession>A0A2K1K6L6</accession>
<feature type="domain" description="Retrovirus-related Pol polyprotein from transposon TNT 1-94-like beta-barrel" evidence="2">
    <location>
        <begin position="1"/>
        <end position="74"/>
    </location>
</feature>
<dbReference type="EMBL" id="ABEU02000008">
    <property type="protein sequence ID" value="PNR49417.1"/>
    <property type="molecule type" value="Genomic_DNA"/>
</dbReference>
<dbReference type="InterPro" id="IPR054722">
    <property type="entry name" value="PolX-like_BBD"/>
</dbReference>
<reference evidence="3 5" key="1">
    <citation type="journal article" date="2008" name="Science">
        <title>The Physcomitrella genome reveals evolutionary insights into the conquest of land by plants.</title>
        <authorList>
            <person name="Rensing S."/>
            <person name="Lang D."/>
            <person name="Zimmer A."/>
            <person name="Terry A."/>
            <person name="Salamov A."/>
            <person name="Shapiro H."/>
            <person name="Nishiyama T."/>
            <person name="Perroud P.-F."/>
            <person name="Lindquist E."/>
            <person name="Kamisugi Y."/>
            <person name="Tanahashi T."/>
            <person name="Sakakibara K."/>
            <person name="Fujita T."/>
            <person name="Oishi K."/>
            <person name="Shin-I T."/>
            <person name="Kuroki Y."/>
            <person name="Toyoda A."/>
            <person name="Suzuki Y."/>
            <person name="Hashimoto A."/>
            <person name="Yamaguchi K."/>
            <person name="Sugano A."/>
            <person name="Kohara Y."/>
            <person name="Fujiyama A."/>
            <person name="Anterola A."/>
            <person name="Aoki S."/>
            <person name="Ashton N."/>
            <person name="Barbazuk W.B."/>
            <person name="Barker E."/>
            <person name="Bennetzen J."/>
            <person name="Bezanilla M."/>
            <person name="Blankenship R."/>
            <person name="Cho S.H."/>
            <person name="Dutcher S."/>
            <person name="Estelle M."/>
            <person name="Fawcett J.A."/>
            <person name="Gundlach H."/>
            <person name="Hanada K."/>
            <person name="Heyl A."/>
            <person name="Hicks K.A."/>
            <person name="Hugh J."/>
            <person name="Lohr M."/>
            <person name="Mayer K."/>
            <person name="Melkozernov A."/>
            <person name="Murata T."/>
            <person name="Nelson D."/>
            <person name="Pils B."/>
            <person name="Prigge M."/>
            <person name="Reiss B."/>
            <person name="Renner T."/>
            <person name="Rombauts S."/>
            <person name="Rushton P."/>
            <person name="Sanderfoot A."/>
            <person name="Schween G."/>
            <person name="Shiu S.-H."/>
            <person name="Stueber K."/>
            <person name="Theodoulou F.L."/>
            <person name="Tu H."/>
            <person name="Van de Peer Y."/>
            <person name="Verrier P.J."/>
            <person name="Waters E."/>
            <person name="Wood A."/>
            <person name="Yang L."/>
            <person name="Cove D."/>
            <person name="Cuming A."/>
            <person name="Hasebe M."/>
            <person name="Lucas S."/>
            <person name="Mishler D.B."/>
            <person name="Reski R."/>
            <person name="Grigoriev I."/>
            <person name="Quatrano R.S."/>
            <person name="Boore J.L."/>
        </authorList>
    </citation>
    <scope>NUCLEOTIDE SEQUENCE [LARGE SCALE GENOMIC DNA]</scope>
    <source>
        <strain evidence="4 5">cv. Gransden 2004</strain>
    </source>
</reference>
<dbReference type="Gramene" id="Pp3c8_8640V3.1">
    <property type="protein sequence ID" value="Pp3c8_8640V3.1"/>
    <property type="gene ID" value="Pp3c8_8640"/>
</dbReference>
<name>A0A2K1K6L6_PHYPA</name>
<organism evidence="3">
    <name type="scientific">Physcomitrium patens</name>
    <name type="common">Spreading-leaved earth moss</name>
    <name type="synonym">Physcomitrella patens</name>
    <dbReference type="NCBI Taxonomy" id="3218"/>
    <lineage>
        <taxon>Eukaryota</taxon>
        <taxon>Viridiplantae</taxon>
        <taxon>Streptophyta</taxon>
        <taxon>Embryophyta</taxon>
        <taxon>Bryophyta</taxon>
        <taxon>Bryophytina</taxon>
        <taxon>Bryopsida</taxon>
        <taxon>Funariidae</taxon>
        <taxon>Funariales</taxon>
        <taxon>Funariaceae</taxon>
        <taxon>Physcomitrium</taxon>
    </lineage>
</organism>
<evidence type="ECO:0000259" key="2">
    <source>
        <dbReference type="Pfam" id="PF22936"/>
    </source>
</evidence>
<reference evidence="3 5" key="2">
    <citation type="journal article" date="2018" name="Plant J.">
        <title>The Physcomitrella patens chromosome-scale assembly reveals moss genome structure and evolution.</title>
        <authorList>
            <person name="Lang D."/>
            <person name="Ullrich K.K."/>
            <person name="Murat F."/>
            <person name="Fuchs J."/>
            <person name="Jenkins J."/>
            <person name="Haas F.B."/>
            <person name="Piednoel M."/>
            <person name="Gundlach H."/>
            <person name="Van Bel M."/>
            <person name="Meyberg R."/>
            <person name="Vives C."/>
            <person name="Morata J."/>
            <person name="Symeonidi A."/>
            <person name="Hiss M."/>
            <person name="Muchero W."/>
            <person name="Kamisugi Y."/>
            <person name="Saleh O."/>
            <person name="Blanc G."/>
            <person name="Decker E.L."/>
            <person name="van Gessel N."/>
            <person name="Grimwood J."/>
            <person name="Hayes R.D."/>
            <person name="Graham S.W."/>
            <person name="Gunter L.E."/>
            <person name="McDaniel S.F."/>
            <person name="Hoernstein S.N.W."/>
            <person name="Larsson A."/>
            <person name="Li F.W."/>
            <person name="Perroud P.F."/>
            <person name="Phillips J."/>
            <person name="Ranjan P."/>
            <person name="Rokshar D.S."/>
            <person name="Rothfels C.J."/>
            <person name="Schneider L."/>
            <person name="Shu S."/>
            <person name="Stevenson D.W."/>
            <person name="Thummler F."/>
            <person name="Tillich M."/>
            <person name="Villarreal Aguilar J.C."/>
            <person name="Widiez T."/>
            <person name="Wong G.K."/>
            <person name="Wymore A."/>
            <person name="Zhang Y."/>
            <person name="Zimmer A.D."/>
            <person name="Quatrano R.S."/>
            <person name="Mayer K.F.X."/>
            <person name="Goodstein D."/>
            <person name="Casacuberta J.M."/>
            <person name="Vandepoele K."/>
            <person name="Reski R."/>
            <person name="Cuming A.C."/>
            <person name="Tuskan G.A."/>
            <person name="Maumus F."/>
            <person name="Salse J."/>
            <person name="Schmutz J."/>
            <person name="Rensing S.A."/>
        </authorList>
    </citation>
    <scope>NUCLEOTIDE SEQUENCE [LARGE SCALE GENOMIC DNA]</scope>
    <source>
        <strain evidence="4 5">cv. Gransden 2004</strain>
    </source>
</reference>
<feature type="domain" description="GAG-pre-integrase" evidence="1">
    <location>
        <begin position="131"/>
        <end position="183"/>
    </location>
</feature>
<proteinExistence type="predicted"/>
<evidence type="ECO:0000313" key="4">
    <source>
        <dbReference type="EnsemblPlants" id="Pp3c8_8640V3.1"/>
    </source>
</evidence>
<keyword evidence="5" id="KW-1185">Reference proteome</keyword>
<protein>
    <submittedName>
        <fullName evidence="3 4">Uncharacterized protein</fullName>
    </submittedName>
</protein>
<evidence type="ECO:0000313" key="5">
    <source>
        <dbReference type="Proteomes" id="UP000006727"/>
    </source>
</evidence>
<reference evidence="4" key="3">
    <citation type="submission" date="2020-12" db="UniProtKB">
        <authorList>
            <consortium name="EnsemblPlants"/>
        </authorList>
    </citation>
    <scope>IDENTIFICATION</scope>
</reference>
<dbReference type="Pfam" id="PF13976">
    <property type="entry name" value="gag_pre-integrs"/>
    <property type="match status" value="1"/>
</dbReference>
<evidence type="ECO:0000259" key="1">
    <source>
        <dbReference type="Pfam" id="PF13976"/>
    </source>
</evidence>
<dbReference type="PANTHER" id="PTHR11439:SF483">
    <property type="entry name" value="PEPTIDE SYNTHASE GLIP-LIKE, PUTATIVE (AFU_ORTHOLOGUE AFUA_3G12920)-RELATED"/>
    <property type="match status" value="1"/>
</dbReference>
<gene>
    <name evidence="3" type="ORF">PHYPA_011313</name>
</gene>
<dbReference type="Pfam" id="PF22936">
    <property type="entry name" value="Pol_BBD"/>
    <property type="match status" value="1"/>
</dbReference>
<evidence type="ECO:0000313" key="3">
    <source>
        <dbReference type="EMBL" id="PNR49417.1"/>
    </source>
</evidence>
<dbReference type="Proteomes" id="UP000006727">
    <property type="component" value="Chromosome 8"/>
</dbReference>
<dbReference type="InParanoid" id="A0A2K1K6L6"/>